<proteinExistence type="predicted"/>
<reference evidence="1 2" key="1">
    <citation type="submission" date="2016-11" db="EMBL/GenBank/DDBJ databases">
        <authorList>
            <person name="Jaros S."/>
            <person name="Januszkiewicz K."/>
            <person name="Wedrychowicz H."/>
        </authorList>
    </citation>
    <scope>NUCLEOTIDE SEQUENCE [LARGE SCALE GENOMIC DNA]</scope>
    <source>
        <strain evidence="1 2">DSM 43832</strain>
    </source>
</reference>
<dbReference type="AlphaFoldDB" id="A0A1M6YIR6"/>
<dbReference type="InterPro" id="IPR021607">
    <property type="entry name" value="DUF3224"/>
</dbReference>
<accession>A0A1M6YIR6</accession>
<evidence type="ECO:0000313" key="1">
    <source>
        <dbReference type="EMBL" id="SHL18127.1"/>
    </source>
</evidence>
<dbReference type="Gene3D" id="2.40.350.10">
    <property type="entry name" value="SO1590-like"/>
    <property type="match status" value="1"/>
</dbReference>
<dbReference type="SUPFAM" id="SSF159238">
    <property type="entry name" value="SO1590-like"/>
    <property type="match status" value="1"/>
</dbReference>
<dbReference type="Proteomes" id="UP000184363">
    <property type="component" value="Unassembled WGS sequence"/>
</dbReference>
<dbReference type="InterPro" id="IPR023159">
    <property type="entry name" value="SO1590-like_sf"/>
</dbReference>
<protein>
    <recommendedName>
        <fullName evidence="3">DUF3224 domain-containing protein</fullName>
    </recommendedName>
</protein>
<evidence type="ECO:0008006" key="3">
    <source>
        <dbReference type="Google" id="ProtNLM"/>
    </source>
</evidence>
<gene>
    <name evidence="1" type="ORF">SAMN05443637_12042</name>
</gene>
<dbReference type="Pfam" id="PF11528">
    <property type="entry name" value="DUF3224"/>
    <property type="match status" value="1"/>
</dbReference>
<dbReference type="STRING" id="1848.SAMN05443637_12042"/>
<organism evidence="1 2">
    <name type="scientific">Pseudonocardia thermophila</name>
    <dbReference type="NCBI Taxonomy" id="1848"/>
    <lineage>
        <taxon>Bacteria</taxon>
        <taxon>Bacillati</taxon>
        <taxon>Actinomycetota</taxon>
        <taxon>Actinomycetes</taxon>
        <taxon>Pseudonocardiales</taxon>
        <taxon>Pseudonocardiaceae</taxon>
        <taxon>Pseudonocardia</taxon>
    </lineage>
</organism>
<keyword evidence="2" id="KW-1185">Reference proteome</keyword>
<name>A0A1M6YIR6_PSETH</name>
<evidence type="ECO:0000313" key="2">
    <source>
        <dbReference type="Proteomes" id="UP000184363"/>
    </source>
</evidence>
<sequence>MIAGMSTTTGRFDLTRWDEDTYHDEHGVRLVAVSVAKAFEGGISGTSTARLLQALAKEGAAAYVGIEHVSAAVDGRSGTFVLQHCAVASDTGRQLTVEVVPNSGSGQLAGISGELTITVSPEGEHTYSFTYELG</sequence>
<dbReference type="EMBL" id="FRAP01000020">
    <property type="protein sequence ID" value="SHL18127.1"/>
    <property type="molecule type" value="Genomic_DNA"/>
</dbReference>